<evidence type="ECO:0000313" key="14">
    <source>
        <dbReference type="EMBL" id="KAK2178222.1"/>
    </source>
</evidence>
<dbReference type="Pfam" id="PF04281">
    <property type="entry name" value="Tom22"/>
    <property type="match status" value="1"/>
</dbReference>
<accession>A0AAD9NPQ5</accession>
<keyword evidence="11" id="KW-0472">Membrane</keyword>
<keyword evidence="10" id="KW-0496">Mitochondrion</keyword>
<keyword evidence="8" id="KW-1133">Transmembrane helix</keyword>
<dbReference type="CDD" id="cd22884">
    <property type="entry name" value="TOM22"/>
    <property type="match status" value="1"/>
</dbReference>
<evidence type="ECO:0000313" key="15">
    <source>
        <dbReference type="Proteomes" id="UP001209878"/>
    </source>
</evidence>
<feature type="region of interest" description="Disordered" evidence="13">
    <location>
        <begin position="1"/>
        <end position="43"/>
    </location>
</feature>
<keyword evidence="7" id="KW-0653">Protein transport</keyword>
<keyword evidence="9" id="KW-0811">Translocation</keyword>
<comment type="subcellular location">
    <subcellularLocation>
        <location evidence="1">Mitochondrion outer membrane</location>
        <topology evidence="1">Single-pass membrane protein</topology>
    </subcellularLocation>
</comment>
<organism evidence="14 15">
    <name type="scientific">Ridgeia piscesae</name>
    <name type="common">Tubeworm</name>
    <dbReference type="NCBI Taxonomy" id="27915"/>
    <lineage>
        <taxon>Eukaryota</taxon>
        <taxon>Metazoa</taxon>
        <taxon>Spiralia</taxon>
        <taxon>Lophotrochozoa</taxon>
        <taxon>Annelida</taxon>
        <taxon>Polychaeta</taxon>
        <taxon>Sedentaria</taxon>
        <taxon>Canalipalpata</taxon>
        <taxon>Sabellida</taxon>
        <taxon>Siboglinidae</taxon>
        <taxon>Ridgeia</taxon>
    </lineage>
</organism>
<sequence>MSADDILGAMGEPSATDASNPLLAESTDDSSLGPVSLLKPTQDEDDFDELQDIDETLAERLWGLTEMFPECVRNATSGVVGMSGASAKWLYQVGRVGVWVIASSAAILAFPIMFETERAQMEEQQVQQQRQILLGPNAAVAGSGMGAPGMMGAMPPLTAGPPGSIPR</sequence>
<protein>
    <recommendedName>
        <fullName evidence="3">Mitochondrial import receptor subunit TOM22 homolog</fullName>
    </recommendedName>
</protein>
<comment type="similarity">
    <text evidence="2">Belongs to the Tom22 family.</text>
</comment>
<evidence type="ECO:0000256" key="3">
    <source>
        <dbReference type="ARBA" id="ARBA00016229"/>
    </source>
</evidence>
<dbReference type="EMBL" id="JAODUO010000553">
    <property type="protein sequence ID" value="KAK2178222.1"/>
    <property type="molecule type" value="Genomic_DNA"/>
</dbReference>
<comment type="caution">
    <text evidence="14">The sequence shown here is derived from an EMBL/GenBank/DDBJ whole genome shotgun (WGS) entry which is preliminary data.</text>
</comment>
<evidence type="ECO:0000256" key="9">
    <source>
        <dbReference type="ARBA" id="ARBA00023010"/>
    </source>
</evidence>
<evidence type="ECO:0000256" key="5">
    <source>
        <dbReference type="ARBA" id="ARBA00022692"/>
    </source>
</evidence>
<evidence type="ECO:0000256" key="8">
    <source>
        <dbReference type="ARBA" id="ARBA00022989"/>
    </source>
</evidence>
<dbReference type="PANTHER" id="PTHR12504">
    <property type="entry name" value="MITOCHONDRIAL IMPORT RECEPTOR SUBUNIT TOM22"/>
    <property type="match status" value="1"/>
</dbReference>
<dbReference type="Proteomes" id="UP001209878">
    <property type="component" value="Unassembled WGS sequence"/>
</dbReference>
<keyword evidence="15" id="KW-1185">Reference proteome</keyword>
<keyword evidence="12" id="KW-0675">Receptor</keyword>
<evidence type="ECO:0000256" key="10">
    <source>
        <dbReference type="ARBA" id="ARBA00023128"/>
    </source>
</evidence>
<evidence type="ECO:0000256" key="12">
    <source>
        <dbReference type="ARBA" id="ARBA00023170"/>
    </source>
</evidence>
<gene>
    <name evidence="14" type="ORF">NP493_553g02000</name>
</gene>
<dbReference type="AlphaFoldDB" id="A0AAD9NPQ5"/>
<keyword evidence="6" id="KW-1000">Mitochondrion outer membrane</keyword>
<evidence type="ECO:0000256" key="7">
    <source>
        <dbReference type="ARBA" id="ARBA00022927"/>
    </source>
</evidence>
<dbReference type="PANTHER" id="PTHR12504:SF0">
    <property type="entry name" value="MITOCHONDRIAL IMPORT RECEPTOR SUBUNIT TOM22 HOMOLOG"/>
    <property type="match status" value="1"/>
</dbReference>
<name>A0AAD9NPQ5_RIDPI</name>
<evidence type="ECO:0000256" key="11">
    <source>
        <dbReference type="ARBA" id="ARBA00023136"/>
    </source>
</evidence>
<evidence type="ECO:0000256" key="4">
    <source>
        <dbReference type="ARBA" id="ARBA00022448"/>
    </source>
</evidence>
<evidence type="ECO:0000256" key="6">
    <source>
        <dbReference type="ARBA" id="ARBA00022787"/>
    </source>
</evidence>
<dbReference type="GO" id="GO:0006886">
    <property type="term" value="P:intracellular protein transport"/>
    <property type="evidence" value="ECO:0007669"/>
    <property type="project" value="InterPro"/>
</dbReference>
<evidence type="ECO:0000256" key="13">
    <source>
        <dbReference type="SAM" id="MobiDB-lite"/>
    </source>
</evidence>
<dbReference type="GO" id="GO:0005741">
    <property type="term" value="C:mitochondrial outer membrane"/>
    <property type="evidence" value="ECO:0007669"/>
    <property type="project" value="UniProtKB-SubCell"/>
</dbReference>
<keyword evidence="5" id="KW-0812">Transmembrane</keyword>
<keyword evidence="4" id="KW-0813">Transport</keyword>
<proteinExistence type="inferred from homology"/>
<dbReference type="InterPro" id="IPR005683">
    <property type="entry name" value="Tom22"/>
</dbReference>
<evidence type="ECO:0000256" key="2">
    <source>
        <dbReference type="ARBA" id="ARBA00009874"/>
    </source>
</evidence>
<evidence type="ECO:0000256" key="1">
    <source>
        <dbReference type="ARBA" id="ARBA00004572"/>
    </source>
</evidence>
<reference evidence="14" key="1">
    <citation type="journal article" date="2023" name="Mol. Biol. Evol.">
        <title>Third-Generation Sequencing Reveals the Adaptive Role of the Epigenome in Three Deep-Sea Polychaetes.</title>
        <authorList>
            <person name="Perez M."/>
            <person name="Aroh O."/>
            <person name="Sun Y."/>
            <person name="Lan Y."/>
            <person name="Juniper S.K."/>
            <person name="Young C.R."/>
            <person name="Angers B."/>
            <person name="Qian P.Y."/>
        </authorList>
    </citation>
    <scope>NUCLEOTIDE SEQUENCE</scope>
    <source>
        <strain evidence="14">R07B-5</strain>
    </source>
</reference>